<name>A0A3S2VBK8_9ACTN</name>
<evidence type="ECO:0000256" key="1">
    <source>
        <dbReference type="ARBA" id="ARBA00001163"/>
    </source>
</evidence>
<evidence type="ECO:0000313" key="8">
    <source>
        <dbReference type="EMBL" id="RVU18897.1"/>
    </source>
</evidence>
<dbReference type="AlphaFoldDB" id="A0A3S2VBK8"/>
<protein>
    <recommendedName>
        <fullName evidence="3">2-oxo-4-hydroxy-4-carboxy-5-ureidoimidazoline decarboxylase</fullName>
        <ecNumber evidence="3">4.1.1.97</ecNumber>
    </recommendedName>
</protein>
<evidence type="ECO:0000256" key="3">
    <source>
        <dbReference type="ARBA" id="ARBA00012257"/>
    </source>
</evidence>
<proteinExistence type="predicted"/>
<dbReference type="UniPathway" id="UPA00394">
    <property type="reaction ID" value="UER00652"/>
</dbReference>
<evidence type="ECO:0000256" key="5">
    <source>
        <dbReference type="ARBA" id="ARBA00022793"/>
    </source>
</evidence>
<reference evidence="8 9" key="1">
    <citation type="submission" date="2019-01" db="EMBL/GenBank/DDBJ databases">
        <title>Genome sequences of Streptomyces and Rhizobium isolates collected from root and soil.</title>
        <authorList>
            <person name="Chhettri S."/>
            <person name="Sevigny J.L."/>
            <person name="Sen A."/>
            <person name="Ennis N."/>
            <person name="Tisa L."/>
        </authorList>
    </citation>
    <scope>NUCLEOTIDE SEQUENCE [LARGE SCALE GENOMIC DNA]</scope>
    <source>
        <strain evidence="8 9">San01</strain>
    </source>
</reference>
<evidence type="ECO:0000256" key="2">
    <source>
        <dbReference type="ARBA" id="ARBA00004754"/>
    </source>
</evidence>
<accession>A0A3S2VBK8</accession>
<gene>
    <name evidence="8" type="primary">uraD</name>
    <name evidence="8" type="ORF">EOT10_30795</name>
</gene>
<comment type="catalytic activity">
    <reaction evidence="1">
        <text>5-hydroxy-2-oxo-4-ureido-2,5-dihydro-1H-imidazole-5-carboxylate + H(+) = (S)-allantoin + CO2</text>
        <dbReference type="Rhea" id="RHEA:26301"/>
        <dbReference type="ChEBI" id="CHEBI:15378"/>
        <dbReference type="ChEBI" id="CHEBI:15678"/>
        <dbReference type="ChEBI" id="CHEBI:16526"/>
        <dbReference type="ChEBI" id="CHEBI:58639"/>
        <dbReference type="EC" id="4.1.1.97"/>
    </reaction>
</comment>
<feature type="domain" description="Oxo-4-hydroxy-4-carboxy-5-ureidoimidazoline decarboxylase" evidence="7">
    <location>
        <begin position="19"/>
        <end position="175"/>
    </location>
</feature>
<keyword evidence="4" id="KW-0659">Purine metabolism</keyword>
<dbReference type="InterPro" id="IPR017580">
    <property type="entry name" value="OHCU_decarboxylase-1"/>
</dbReference>
<dbReference type="InterPro" id="IPR036778">
    <property type="entry name" value="OHCU_decarboxylase_sf"/>
</dbReference>
<dbReference type="PANTHER" id="PTHR43466">
    <property type="entry name" value="2-OXO-4-HYDROXY-4-CARBOXY-5-UREIDOIMIDAZOLINE DECARBOXYLASE-RELATED"/>
    <property type="match status" value="1"/>
</dbReference>
<evidence type="ECO:0000256" key="6">
    <source>
        <dbReference type="ARBA" id="ARBA00023239"/>
    </source>
</evidence>
<keyword evidence="6 8" id="KW-0456">Lyase</keyword>
<dbReference type="EC" id="4.1.1.97" evidence="3"/>
<keyword evidence="5" id="KW-0210">Decarboxylase</keyword>
<comment type="caution">
    <text evidence="8">The sequence shown here is derived from an EMBL/GenBank/DDBJ whole genome shotgun (WGS) entry which is preliminary data.</text>
</comment>
<sequence length="184" mass="20332">MNAPNFAADAPLLDLQAVNALDREEFVRLLGSVFEHSPWVAAGAVAARPFDSVEALHAAMIDVVRRLSRTEQIDFLCAHPELAGKEAQSGDMTSDSTTEQASAGLDALAPAELDLITRMNAEYRQRHGFPFVICVPRYNKTQILDEFRRRTANETEAELSEAVNQITVITGRRLRAIVRDGTRP</sequence>
<dbReference type="GO" id="GO:0000255">
    <property type="term" value="P:allantoin metabolic process"/>
    <property type="evidence" value="ECO:0007669"/>
    <property type="project" value="InterPro"/>
</dbReference>
<dbReference type="EMBL" id="RZYA01000019">
    <property type="protein sequence ID" value="RVU18897.1"/>
    <property type="molecule type" value="Genomic_DNA"/>
</dbReference>
<comment type="pathway">
    <text evidence="2">Purine metabolism; urate degradation; (S)-allantoin from urate: step 3/3.</text>
</comment>
<dbReference type="GO" id="GO:0051997">
    <property type="term" value="F:2-oxo-4-hydroxy-4-carboxy-5-ureidoimidazoline decarboxylase activity"/>
    <property type="evidence" value="ECO:0007669"/>
    <property type="project" value="UniProtKB-EC"/>
</dbReference>
<dbReference type="Proteomes" id="UP000283128">
    <property type="component" value="Unassembled WGS sequence"/>
</dbReference>
<dbReference type="Pfam" id="PF09349">
    <property type="entry name" value="OHCU_decarbox"/>
    <property type="match status" value="1"/>
</dbReference>
<evidence type="ECO:0000313" key="9">
    <source>
        <dbReference type="Proteomes" id="UP000283128"/>
    </source>
</evidence>
<dbReference type="NCBIfam" id="TIGR03164">
    <property type="entry name" value="UHCUDC"/>
    <property type="match status" value="1"/>
</dbReference>
<dbReference type="GO" id="GO:0019628">
    <property type="term" value="P:urate catabolic process"/>
    <property type="evidence" value="ECO:0007669"/>
    <property type="project" value="UniProtKB-UniPathway"/>
</dbReference>
<organism evidence="8 9">
    <name type="scientific">Streptomyces antnestii</name>
    <dbReference type="NCBI Taxonomy" id="2494256"/>
    <lineage>
        <taxon>Bacteria</taxon>
        <taxon>Bacillati</taxon>
        <taxon>Actinomycetota</taxon>
        <taxon>Actinomycetes</taxon>
        <taxon>Kitasatosporales</taxon>
        <taxon>Streptomycetaceae</taxon>
        <taxon>Streptomyces</taxon>
    </lineage>
</organism>
<dbReference type="InterPro" id="IPR018020">
    <property type="entry name" value="OHCU_decarboxylase"/>
</dbReference>
<dbReference type="RefSeq" id="WP_127831647.1">
    <property type="nucleotide sequence ID" value="NZ_RZYA01000019.1"/>
</dbReference>
<dbReference type="GO" id="GO:0006144">
    <property type="term" value="P:purine nucleobase metabolic process"/>
    <property type="evidence" value="ECO:0007669"/>
    <property type="project" value="UniProtKB-KW"/>
</dbReference>
<dbReference type="Gene3D" id="1.10.3330.10">
    <property type="entry name" value="Oxo-4-hydroxy-4-carboxy-5-ureidoimidazoline decarboxylase"/>
    <property type="match status" value="1"/>
</dbReference>
<keyword evidence="9" id="KW-1185">Reference proteome</keyword>
<dbReference type="SUPFAM" id="SSF158694">
    <property type="entry name" value="UraD-Like"/>
    <property type="match status" value="1"/>
</dbReference>
<evidence type="ECO:0000256" key="4">
    <source>
        <dbReference type="ARBA" id="ARBA00022631"/>
    </source>
</evidence>
<dbReference type="PANTHER" id="PTHR43466:SF1">
    <property type="entry name" value="2-OXO-4-HYDROXY-4-CARBOXY-5-UREIDOIMIDAZOLINE DECARBOXYLASE-RELATED"/>
    <property type="match status" value="1"/>
</dbReference>
<evidence type="ECO:0000259" key="7">
    <source>
        <dbReference type="Pfam" id="PF09349"/>
    </source>
</evidence>
<dbReference type="OrthoDB" id="5243781at2"/>